<comment type="caution">
    <text evidence="1">The sequence shown here is derived from an EMBL/GenBank/DDBJ whole genome shotgun (WGS) entry which is preliminary data.</text>
</comment>
<name>A0A0R1UZU0_9LACO</name>
<dbReference type="Gene3D" id="3.40.50.1000">
    <property type="entry name" value="HAD superfamily/HAD-like"/>
    <property type="match status" value="1"/>
</dbReference>
<dbReference type="GO" id="GO:0005829">
    <property type="term" value="C:cytosol"/>
    <property type="evidence" value="ECO:0007669"/>
    <property type="project" value="TreeGrafter"/>
</dbReference>
<dbReference type="SFLD" id="SFLDS00003">
    <property type="entry name" value="Haloacid_Dehalogenase"/>
    <property type="match status" value="1"/>
</dbReference>
<keyword evidence="2" id="KW-1185">Reference proteome</keyword>
<dbReference type="GeneID" id="98308114"/>
<dbReference type="SFLD" id="SFLDG01144">
    <property type="entry name" value="C2.B.4:_PGP_Like"/>
    <property type="match status" value="1"/>
</dbReference>
<dbReference type="SFLD" id="SFLDG01140">
    <property type="entry name" value="C2.B:_Phosphomannomutase_and_P"/>
    <property type="match status" value="1"/>
</dbReference>
<evidence type="ECO:0000313" key="1">
    <source>
        <dbReference type="EMBL" id="KRL98876.1"/>
    </source>
</evidence>
<dbReference type="SUPFAM" id="SSF56784">
    <property type="entry name" value="HAD-like"/>
    <property type="match status" value="1"/>
</dbReference>
<sequence length="270" mass="29679">MAIKLIALDIDDTLLNSHGFMLQSTRDSLSQALAAGIKVVLCSGRPLAGVRPFLNELAIRPDQQYAITYNGSIIESGNGHIIAELGLTNEIYRQVDIYAHNYRLQYNVLDRNSVIYTSNQDVNRMTVVQAWENQAGLLIRKPDDLPAEFSIVKAVFVGETTVLDQHEAGIRMEFGANTYVVRTAANFLEIMNQQANKGRALAKLAESLSLNPAEILVFGDERNDLPMFDYADQAVAMGNATAAVKQHATYVTASNDEDGIAKALTKLVFN</sequence>
<dbReference type="InterPro" id="IPR006379">
    <property type="entry name" value="HAD-SF_hydro_IIB"/>
</dbReference>
<dbReference type="AlphaFoldDB" id="A0A0R1UZU0"/>
<accession>A0A0R1UZU0</accession>
<dbReference type="NCBIfam" id="TIGR00099">
    <property type="entry name" value="Cof-subfamily"/>
    <property type="match status" value="1"/>
</dbReference>
<dbReference type="InterPro" id="IPR036412">
    <property type="entry name" value="HAD-like_sf"/>
</dbReference>
<proteinExistence type="predicted"/>
<protein>
    <submittedName>
        <fullName evidence="1">HAD superfamily hydrolase</fullName>
    </submittedName>
</protein>
<evidence type="ECO:0000313" key="2">
    <source>
        <dbReference type="Proteomes" id="UP000051166"/>
    </source>
</evidence>
<dbReference type="GO" id="GO:0016791">
    <property type="term" value="F:phosphatase activity"/>
    <property type="evidence" value="ECO:0007669"/>
    <property type="project" value="TreeGrafter"/>
</dbReference>
<dbReference type="Gene3D" id="3.30.1240.10">
    <property type="match status" value="1"/>
</dbReference>
<dbReference type="Proteomes" id="UP000051166">
    <property type="component" value="Unassembled WGS sequence"/>
</dbReference>
<dbReference type="PATRIC" id="fig|1423801.4.peg.699"/>
<dbReference type="NCBIfam" id="TIGR01484">
    <property type="entry name" value="HAD-SF-IIB"/>
    <property type="match status" value="1"/>
</dbReference>
<dbReference type="OrthoDB" id="9790031at2"/>
<gene>
    <name evidence="1" type="ORF">FD50_GL000689</name>
</gene>
<keyword evidence="1" id="KW-0378">Hydrolase</keyword>
<dbReference type="STRING" id="1423801.FD50_GL000689"/>
<reference evidence="1 2" key="1">
    <citation type="journal article" date="2015" name="Genome Announc.">
        <title>Expanding the biotechnology potential of lactobacilli through comparative genomics of 213 strains and associated genera.</title>
        <authorList>
            <person name="Sun Z."/>
            <person name="Harris H.M."/>
            <person name="McCann A."/>
            <person name="Guo C."/>
            <person name="Argimon S."/>
            <person name="Zhang W."/>
            <person name="Yang X."/>
            <person name="Jeffery I.B."/>
            <person name="Cooney J.C."/>
            <person name="Kagawa T.F."/>
            <person name="Liu W."/>
            <person name="Song Y."/>
            <person name="Salvetti E."/>
            <person name="Wrobel A."/>
            <person name="Rasinkangas P."/>
            <person name="Parkhill J."/>
            <person name="Rea M.C."/>
            <person name="O'Sullivan O."/>
            <person name="Ritari J."/>
            <person name="Douillard F.P."/>
            <person name="Paul Ross R."/>
            <person name="Yang R."/>
            <person name="Briner A.E."/>
            <person name="Felis G.E."/>
            <person name="de Vos W.M."/>
            <person name="Barrangou R."/>
            <person name="Klaenhammer T.R."/>
            <person name="Caufield P.W."/>
            <person name="Cui Y."/>
            <person name="Zhang H."/>
            <person name="O'Toole P.W."/>
        </authorList>
    </citation>
    <scope>NUCLEOTIDE SEQUENCE [LARGE SCALE GENOMIC DNA]</scope>
    <source>
        <strain evidence="1 2">DSM 16230</strain>
    </source>
</reference>
<dbReference type="InterPro" id="IPR023214">
    <property type="entry name" value="HAD_sf"/>
</dbReference>
<dbReference type="InterPro" id="IPR000150">
    <property type="entry name" value="Cof"/>
</dbReference>
<dbReference type="GO" id="GO:0000287">
    <property type="term" value="F:magnesium ion binding"/>
    <property type="evidence" value="ECO:0007669"/>
    <property type="project" value="TreeGrafter"/>
</dbReference>
<organism evidence="1 2">
    <name type="scientific">Liquorilactobacillus satsumensis DSM 16230 = JCM 12392</name>
    <dbReference type="NCBI Taxonomy" id="1423801"/>
    <lineage>
        <taxon>Bacteria</taxon>
        <taxon>Bacillati</taxon>
        <taxon>Bacillota</taxon>
        <taxon>Bacilli</taxon>
        <taxon>Lactobacillales</taxon>
        <taxon>Lactobacillaceae</taxon>
        <taxon>Liquorilactobacillus</taxon>
    </lineage>
</organism>
<dbReference type="PANTHER" id="PTHR10000:SF8">
    <property type="entry name" value="HAD SUPERFAMILY HYDROLASE-LIKE, TYPE 3"/>
    <property type="match status" value="1"/>
</dbReference>
<dbReference type="EMBL" id="AZFQ01000036">
    <property type="protein sequence ID" value="KRL98876.1"/>
    <property type="molecule type" value="Genomic_DNA"/>
</dbReference>
<dbReference type="PANTHER" id="PTHR10000">
    <property type="entry name" value="PHOSPHOSERINE PHOSPHATASE"/>
    <property type="match status" value="1"/>
</dbReference>
<dbReference type="CDD" id="cd07516">
    <property type="entry name" value="HAD_Pase"/>
    <property type="match status" value="1"/>
</dbReference>
<dbReference type="Pfam" id="PF08282">
    <property type="entry name" value="Hydrolase_3"/>
    <property type="match status" value="1"/>
</dbReference>
<dbReference type="RefSeq" id="WP_056960795.1">
    <property type="nucleotide sequence ID" value="NZ_AZFQ01000036.1"/>
</dbReference>